<evidence type="ECO:0000313" key="1">
    <source>
        <dbReference type="Proteomes" id="UP000887575"/>
    </source>
</evidence>
<sequence length="88" mass="10036">MHGERAQEAKEDFRDYVSARQATEATIELPDISTGAEWVALTEALYALYKTGQPMRRVEWEETVAVYRRGVLINRTTTKKSMIPGKSM</sequence>
<keyword evidence="1" id="KW-1185">Reference proteome</keyword>
<reference evidence="2" key="1">
    <citation type="submission" date="2024-02" db="UniProtKB">
        <authorList>
            <consortium name="WormBaseParasite"/>
        </authorList>
    </citation>
    <scope>IDENTIFICATION</scope>
</reference>
<dbReference type="Proteomes" id="UP000887575">
    <property type="component" value="Unassembled WGS sequence"/>
</dbReference>
<evidence type="ECO:0000313" key="2">
    <source>
        <dbReference type="WBParaSite" id="MBELARI_LOCUS7084"/>
    </source>
</evidence>
<dbReference type="WBParaSite" id="MBELARI_LOCUS7084">
    <property type="protein sequence ID" value="MBELARI_LOCUS7084"/>
    <property type="gene ID" value="MBELARI_LOCUS7084"/>
</dbReference>
<organism evidence="1 2">
    <name type="scientific">Mesorhabditis belari</name>
    <dbReference type="NCBI Taxonomy" id="2138241"/>
    <lineage>
        <taxon>Eukaryota</taxon>
        <taxon>Metazoa</taxon>
        <taxon>Ecdysozoa</taxon>
        <taxon>Nematoda</taxon>
        <taxon>Chromadorea</taxon>
        <taxon>Rhabditida</taxon>
        <taxon>Rhabditina</taxon>
        <taxon>Rhabditomorpha</taxon>
        <taxon>Rhabditoidea</taxon>
        <taxon>Rhabditidae</taxon>
        <taxon>Mesorhabditinae</taxon>
        <taxon>Mesorhabditis</taxon>
    </lineage>
</organism>
<protein>
    <submittedName>
        <fullName evidence="2">Uncharacterized protein</fullName>
    </submittedName>
</protein>
<accession>A0AAF3FJL7</accession>
<name>A0AAF3FJL7_9BILA</name>
<dbReference type="AlphaFoldDB" id="A0AAF3FJL7"/>
<proteinExistence type="predicted"/>